<evidence type="ECO:0000256" key="2">
    <source>
        <dbReference type="SAM" id="Phobius"/>
    </source>
</evidence>
<evidence type="ECO:0000313" key="3">
    <source>
        <dbReference type="EMBL" id="EEC48578.1"/>
    </source>
</evidence>
<keyword evidence="2" id="KW-0812">Transmembrane</keyword>
<feature type="transmembrane region" description="Helical" evidence="2">
    <location>
        <begin position="95"/>
        <end position="113"/>
    </location>
</feature>
<dbReference type="OrthoDB" id="199189at2759"/>
<keyword evidence="2" id="KW-0472">Membrane</keyword>
<dbReference type="KEGG" id="pti:PHATRDRAFT_45440"/>
<feature type="region of interest" description="Disordered" evidence="1">
    <location>
        <begin position="1467"/>
        <end position="1486"/>
    </location>
</feature>
<proteinExistence type="predicted"/>
<evidence type="ECO:0000256" key="1">
    <source>
        <dbReference type="SAM" id="MobiDB-lite"/>
    </source>
</evidence>
<dbReference type="InParanoid" id="B7FXP5"/>
<sequence length="1498" mass="169927">MWPSDESSTMLSPSYQHGEIDGPGNASKETVYSYDRRDRFLAALPPGSQSLRSDYSILSVSVMTLGLIMAVEVFRHRLDHAAVGRPFFKAVLEGVYAELSTLGLVELFIWLLLSYWDDINIAKEKVFAKVHFTLFYTAIFNAFQTVIVAFFTTRISQRMWVQTETLELNHYVEIREEFDRVRTKLNGLRNLKGRNEERNNNEDKSSNLPKLTTGEFVFELSRRSFHDLWLSIVDRVRYPHLKARYNQLLVQVRFHELRVHFLQSYNLPLKFKVSDYLVRSEKHVLIKLVHVSTVAWLLLTASINLLYFIMGMITWKTEQPSLIGTSFIWLFFLSMGLFIVISFALYNKMKAIFKTIMFEKTLWDVRDSNEIEEELAEHQRRLFWGGDPAFVIASIQFMQFGYAVALAVVLIFWETINDGGLNMGSYLISIFACYSIFVAVAAEILPRYTLCTSLGQLVDRRRLDEAIALYHLEEEKQKQLREAFEIDLLFKTDSTVLEDSSTLSHVYPNNQIKSGPIIANLVKLDTESLREKLPETEREQLSRREQQRKNRRLNRRKAVSDGVAAMAGMKRPSKRSMDDSEIPSTTKSQGFLFRESTSTVSGESSKKDGKSLTNNTRVERAAQRRRMRHQRRKSVSDGVAAMAWNASTINEDEATPDEGNTRIPFLVFDDNDAASTSSALSGAAPDIPLNSLPPIHEKSSDIDARIDNSFRTEKDVQSVSAVSVASNQGQTYDIDSTASEDGHSDVDDVPKIDPLVLKRVAAGLRQKPLPTFHERIREYFLSKRYKVISNVFGTMIAFFFVGERVERFLHTDNVVSDDFVSFDFDNAISFWALTFWFIMFQLKNVLVFYTFRPRKGLTTNKERMLITAALIDCVLTSVCLVVLFVAEAQRCCHPIVSPTRMLAEKDTTFDSDYDSQIPAPCSCPKFGSRVYGGLGTIEPYISLVALRLFRFWISSRVVSYLDSKNFFPVKDKAKDSIRHAQIIDPFDVFDEVHRHATSSDELVGTAVELWEAAIGKYPKIASEYGQFSGELLKLMLGIQILRGNDVAIVGDEKAEVNGIPKDAIKAKKRPPTGRVDDLNSSRKYMVADEYSKLSAQAQGILVAGKLGKNVKFSKDLQKALVNGVSHIKSFPEEKVTPHGSHGIPDHSRLTFQVDDQSMDSREYDGPFVSPNARLVRSMRRADRKLLPILDKWMVVDVIMTRFEMIYLDAVDVDGHHLDEKVDGARQAIVATKGGKGLRLCDITTGRRVVGHLQFTDITSIHVERRMPSEATDDTHDNEQQVAKMEYWQQHHGEINTQGVSRAWHKIKQDILTIETSHGPTLRLRFYSDLDDCLCHMSRMMMESEAEGPIFKNNAFQWVQTIGRYCGPEQLTQSLQHFGEDSADELRDYLLVHDSEEKGKGHRRVKSKGFPISAVPRPRSTQRSASATLLTRPTLLHRSSSVGEASSGEAMPKMRLLYRRSASIGENAIGTTTNTDSSPPGDEAKLLNNCSELDDFDVV</sequence>
<feature type="transmembrane region" description="Helical" evidence="2">
    <location>
        <begin position="288"/>
        <end position="315"/>
    </location>
</feature>
<dbReference type="Proteomes" id="UP000000759">
    <property type="component" value="Chromosome 7"/>
</dbReference>
<accession>B7FXP5</accession>
<dbReference type="PaxDb" id="2850-Phatr45440"/>
<name>B7FXP5_PHATC</name>
<feature type="compositionally biased region" description="Polar residues" evidence="1">
    <location>
        <begin position="1"/>
        <end position="15"/>
    </location>
</feature>
<feature type="transmembrane region" description="Helical" evidence="2">
    <location>
        <begin position="785"/>
        <end position="802"/>
    </location>
</feature>
<feature type="transmembrane region" description="Helical" evidence="2">
    <location>
        <begin position="133"/>
        <end position="152"/>
    </location>
</feature>
<feature type="region of interest" description="Disordered" evidence="1">
    <location>
        <begin position="676"/>
        <end position="700"/>
    </location>
</feature>
<dbReference type="EMBL" id="CM000610">
    <property type="protein sequence ID" value="EEC48578.1"/>
    <property type="molecule type" value="Genomic_DNA"/>
</dbReference>
<feature type="transmembrane region" description="Helical" evidence="2">
    <location>
        <begin position="863"/>
        <end position="886"/>
    </location>
</feature>
<dbReference type="RefSeq" id="XP_002179592.1">
    <property type="nucleotide sequence ID" value="XM_002179556.1"/>
</dbReference>
<feature type="transmembrane region" description="Helical" evidence="2">
    <location>
        <begin position="327"/>
        <end position="346"/>
    </location>
</feature>
<feature type="compositionally biased region" description="Polar residues" evidence="1">
    <location>
        <begin position="1468"/>
        <end position="1477"/>
    </location>
</feature>
<keyword evidence="2" id="KW-1133">Transmembrane helix</keyword>
<feature type="region of interest" description="Disordered" evidence="1">
    <location>
        <begin position="1"/>
        <end position="26"/>
    </location>
</feature>
<feature type="transmembrane region" description="Helical" evidence="2">
    <location>
        <begin position="425"/>
        <end position="445"/>
    </location>
</feature>
<feature type="compositionally biased region" description="Basic residues" evidence="1">
    <location>
        <begin position="623"/>
        <end position="633"/>
    </location>
</feature>
<feature type="compositionally biased region" description="Polar residues" evidence="1">
    <location>
        <begin position="582"/>
        <end position="603"/>
    </location>
</feature>
<organism evidence="3 4">
    <name type="scientific">Phaeodactylum tricornutum (strain CCAP 1055/1)</name>
    <dbReference type="NCBI Taxonomy" id="556484"/>
    <lineage>
        <taxon>Eukaryota</taxon>
        <taxon>Sar</taxon>
        <taxon>Stramenopiles</taxon>
        <taxon>Ochrophyta</taxon>
        <taxon>Bacillariophyta</taxon>
        <taxon>Bacillariophyceae</taxon>
        <taxon>Bacillariophycidae</taxon>
        <taxon>Naviculales</taxon>
        <taxon>Phaeodactylaceae</taxon>
        <taxon>Phaeodactylum</taxon>
    </lineage>
</organism>
<keyword evidence="4" id="KW-1185">Reference proteome</keyword>
<feature type="region of interest" description="Disordered" evidence="1">
    <location>
        <begin position="533"/>
        <end position="637"/>
    </location>
</feature>
<reference evidence="3 4" key="1">
    <citation type="journal article" date="2008" name="Nature">
        <title>The Phaeodactylum genome reveals the evolutionary history of diatom genomes.</title>
        <authorList>
            <person name="Bowler C."/>
            <person name="Allen A.E."/>
            <person name="Badger J.H."/>
            <person name="Grimwood J."/>
            <person name="Jabbari K."/>
            <person name="Kuo A."/>
            <person name="Maheswari U."/>
            <person name="Martens C."/>
            <person name="Maumus F."/>
            <person name="Otillar R.P."/>
            <person name="Rayko E."/>
            <person name="Salamov A."/>
            <person name="Vandepoele K."/>
            <person name="Beszteri B."/>
            <person name="Gruber A."/>
            <person name="Heijde M."/>
            <person name="Katinka M."/>
            <person name="Mock T."/>
            <person name="Valentin K."/>
            <person name="Verret F."/>
            <person name="Berges J.A."/>
            <person name="Brownlee C."/>
            <person name="Cadoret J.P."/>
            <person name="Chiovitti A."/>
            <person name="Choi C.J."/>
            <person name="Coesel S."/>
            <person name="De Martino A."/>
            <person name="Detter J.C."/>
            <person name="Durkin C."/>
            <person name="Falciatore A."/>
            <person name="Fournet J."/>
            <person name="Haruta M."/>
            <person name="Huysman M.J."/>
            <person name="Jenkins B.D."/>
            <person name="Jiroutova K."/>
            <person name="Jorgensen R.E."/>
            <person name="Joubert Y."/>
            <person name="Kaplan A."/>
            <person name="Kroger N."/>
            <person name="Kroth P.G."/>
            <person name="La Roche J."/>
            <person name="Lindquist E."/>
            <person name="Lommer M."/>
            <person name="Martin-Jezequel V."/>
            <person name="Lopez P.J."/>
            <person name="Lucas S."/>
            <person name="Mangogna M."/>
            <person name="McGinnis K."/>
            <person name="Medlin L.K."/>
            <person name="Montsant A."/>
            <person name="Oudot-Le Secq M.P."/>
            <person name="Napoli C."/>
            <person name="Obornik M."/>
            <person name="Parker M.S."/>
            <person name="Petit J.L."/>
            <person name="Porcel B.M."/>
            <person name="Poulsen N."/>
            <person name="Robison M."/>
            <person name="Rychlewski L."/>
            <person name="Rynearson T.A."/>
            <person name="Schmutz J."/>
            <person name="Shapiro H."/>
            <person name="Siaut M."/>
            <person name="Stanley M."/>
            <person name="Sussman M.R."/>
            <person name="Taylor A.R."/>
            <person name="Vardi A."/>
            <person name="von Dassow P."/>
            <person name="Vyverman W."/>
            <person name="Willis A."/>
            <person name="Wyrwicz L.S."/>
            <person name="Rokhsar D.S."/>
            <person name="Weissenbach J."/>
            <person name="Armbrust E.V."/>
            <person name="Green B.R."/>
            <person name="Van de Peer Y."/>
            <person name="Grigoriev I.V."/>
        </authorList>
    </citation>
    <scope>NUCLEOTIDE SEQUENCE [LARGE SCALE GENOMIC DNA]</scope>
    <source>
        <strain evidence="3 4">CCAP 1055/1</strain>
    </source>
</reference>
<reference evidence="4" key="2">
    <citation type="submission" date="2008-08" db="EMBL/GenBank/DDBJ databases">
        <authorList>
            <consortium name="Diatom Consortium"/>
            <person name="Grigoriev I."/>
            <person name="Grimwood J."/>
            <person name="Kuo A."/>
            <person name="Otillar R.P."/>
            <person name="Salamov A."/>
            <person name="Detter J.C."/>
            <person name="Lindquist E."/>
            <person name="Shapiro H."/>
            <person name="Lucas S."/>
            <person name="Glavina del Rio T."/>
            <person name="Pitluck S."/>
            <person name="Rokhsar D."/>
            <person name="Bowler C."/>
        </authorList>
    </citation>
    <scope>GENOME REANNOTATION</scope>
    <source>
        <strain evidence="4">CCAP 1055/1</strain>
    </source>
</reference>
<feature type="transmembrane region" description="Helical" evidence="2">
    <location>
        <begin position="389"/>
        <end position="413"/>
    </location>
</feature>
<protein>
    <submittedName>
        <fullName evidence="3">Uncharacterized protein</fullName>
    </submittedName>
</protein>
<gene>
    <name evidence="3" type="ORF">PHATRDRAFT_45440</name>
</gene>
<dbReference type="HOGENOM" id="CLU_247941_0_0_1"/>
<dbReference type="eggNOG" id="ENOG502R0X4">
    <property type="taxonomic scope" value="Eukaryota"/>
</dbReference>
<evidence type="ECO:0000313" key="4">
    <source>
        <dbReference type="Proteomes" id="UP000000759"/>
    </source>
</evidence>
<feature type="transmembrane region" description="Helical" evidence="2">
    <location>
        <begin position="55"/>
        <end position="74"/>
    </location>
</feature>
<feature type="compositionally biased region" description="Basic and acidic residues" evidence="1">
    <location>
        <begin position="533"/>
        <end position="548"/>
    </location>
</feature>
<feature type="transmembrane region" description="Helical" evidence="2">
    <location>
        <begin position="828"/>
        <end position="851"/>
    </location>
</feature>
<dbReference type="GeneID" id="7200548"/>